<dbReference type="PANTHER" id="PTHR12680:SF6">
    <property type="entry name" value="PROTEIN PHTF"/>
    <property type="match status" value="1"/>
</dbReference>
<proteinExistence type="predicted"/>
<accession>A0A7R9AXX0</accession>
<sequence length="265" mass="29862">MVHNIVKYGVLACHTLVRNIVKCGAFACHTLVRNIVKCGALACHTLVRNIVKCGALACHTLVSFQSGIDINYDPHRQRAVVLIALLERCALSVLFFFLLAVAERTFKQRFLYAKLFSHLTSFRRARKSELPHFRLNKVRNIKTWLSKRGPQRSVDVIVSAAFLITLLLLSFLSVECLKVSVDDQINLYLQIEQKPNKKEELMVANSVLKLAADLLKELECPFKISGLSANPYLYTITKVVILSALSGVLSEMLGFKLKLHKIKIK</sequence>
<evidence type="ECO:0008006" key="3">
    <source>
        <dbReference type="Google" id="ProtNLM"/>
    </source>
</evidence>
<keyword evidence="1" id="KW-1133">Transmembrane helix</keyword>
<keyword evidence="1" id="KW-0812">Transmembrane</keyword>
<evidence type="ECO:0000256" key="1">
    <source>
        <dbReference type="SAM" id="Phobius"/>
    </source>
</evidence>
<gene>
    <name evidence="2" type="ORF">TSIB3V08_LOCUS6301</name>
</gene>
<organism evidence="2">
    <name type="scientific">Timema shepardi</name>
    <name type="common">Walking stick</name>
    <dbReference type="NCBI Taxonomy" id="629360"/>
    <lineage>
        <taxon>Eukaryota</taxon>
        <taxon>Metazoa</taxon>
        <taxon>Ecdysozoa</taxon>
        <taxon>Arthropoda</taxon>
        <taxon>Hexapoda</taxon>
        <taxon>Insecta</taxon>
        <taxon>Pterygota</taxon>
        <taxon>Neoptera</taxon>
        <taxon>Polyneoptera</taxon>
        <taxon>Phasmatodea</taxon>
        <taxon>Timematodea</taxon>
        <taxon>Timematoidea</taxon>
        <taxon>Timematidae</taxon>
        <taxon>Timema</taxon>
    </lineage>
</organism>
<dbReference type="EMBL" id="OC002673">
    <property type="protein sequence ID" value="CAD7262184.1"/>
    <property type="molecule type" value="Genomic_DNA"/>
</dbReference>
<keyword evidence="1" id="KW-0472">Membrane</keyword>
<dbReference type="AlphaFoldDB" id="A0A7R9AXX0"/>
<feature type="transmembrane region" description="Helical" evidence="1">
    <location>
        <begin position="232"/>
        <end position="255"/>
    </location>
</feature>
<feature type="transmembrane region" description="Helical" evidence="1">
    <location>
        <begin position="154"/>
        <end position="174"/>
    </location>
</feature>
<evidence type="ECO:0000313" key="2">
    <source>
        <dbReference type="EMBL" id="CAD7262184.1"/>
    </source>
</evidence>
<reference evidence="2" key="1">
    <citation type="submission" date="2020-11" db="EMBL/GenBank/DDBJ databases">
        <authorList>
            <person name="Tran Van P."/>
        </authorList>
    </citation>
    <scope>NUCLEOTIDE SEQUENCE</scope>
</reference>
<protein>
    <recommendedName>
        <fullName evidence="3">Homeodomain transcription factor</fullName>
    </recommendedName>
</protein>
<dbReference type="InterPro" id="IPR039775">
    <property type="entry name" value="PHTF1/2"/>
</dbReference>
<dbReference type="GO" id="GO:0005783">
    <property type="term" value="C:endoplasmic reticulum"/>
    <property type="evidence" value="ECO:0007669"/>
    <property type="project" value="InterPro"/>
</dbReference>
<feature type="transmembrane region" description="Helical" evidence="1">
    <location>
        <begin position="79"/>
        <end position="102"/>
    </location>
</feature>
<name>A0A7R9AXX0_TIMSH</name>
<dbReference type="PANTHER" id="PTHR12680">
    <property type="entry name" value="PUTATIVE HOMEODOMAIN TRANSCRIPTION FACTOR PHTF"/>
    <property type="match status" value="1"/>
</dbReference>